<sequence>MLILVLVAAAGMRLCPLVGAQPLCRARTVRTGKVFNVMQAVDGDVLYFPSTTPRVIKHPCRKNVAVYLGRQLFFTTDSFKSSLPPLTIPSSKQVGVPAVTSVHFIGSLLLLVVNQKVYIYNYREVSWKSSVGMNKSPCSHISGDNCCFTSNVFCIDINNRIFAYLLGEPVSQAHIYESTNGGRRFTKYTYEGQAQLVGSLGGIFNLYGLSQIGMLIIYRNKGTFKYSHHPLDRSLGLAFNYNETLNVAIVPGHRGLLILWSENSLLFSHNSGDVDSIPVKLGDRSCTAPSHEYELAVLTKEDHLYYGSMGLLQVPARLEWIIMRLQLWAQSDLRLAFWYGRGPPPILIFNFFVVMGSCLCCLVCVLYPRAQARPASLLLSVLRGWDHNTRGLLPGKLSLPPLVCGGARHSLGLQASISETGYTLDGTIQYRLDIYLKQQQHWGRTDPNFTSSLRRATISTLTVDIANKEMSCIDIKPLSTLISIGCNLDKKIIVQNKVSACSMGILDSMVLQDNYNYIVEKEFYDLSFQGNKSTKNQVVHYPYDRLGCPRLVYHDTPWRPVIELWQDGHFEEVVKADYVLREVNGLFTYSYTLSVKQAGCYYQPQNWTTIIKEMGEPTWDRENYVSCFDDENTVPLQWPEIPYQILGGRTENSIVFGPRNGIYIFFLAIVDPYYSYCHLQTMFSIYVHGAYPPLSVNPGFTMVMLMGGIMLALWLAYVIPKLLSSNQGQRIKMFGARLCWRCKRLCSWHRSRAGSPLGSRLTPREAGADP</sequence>
<dbReference type="InterPro" id="IPR055451">
    <property type="entry name" value="Ig-like_CATSPERD"/>
</dbReference>
<dbReference type="Ensembl" id="ENSMICT00000066934.1">
    <property type="protein sequence ID" value="ENSMICP00000044683.1"/>
    <property type="gene ID" value="ENSMICG00000047708.1"/>
</dbReference>
<evidence type="ECO:0000256" key="2">
    <source>
        <dbReference type="ARBA" id="ARBA00022473"/>
    </source>
</evidence>
<dbReference type="GeneTree" id="ENSGT00940000162714"/>
<dbReference type="InterPro" id="IPR028751">
    <property type="entry name" value="CATSPERD/E"/>
</dbReference>
<comment type="function">
    <text evidence="18">Auxiliary component of the CatSper complex, a complex involved in sperm cell hyperactivation. Sperm cell hyperactivation is needed for sperm motility which is essential late in the preparation of sperm for fertilization. Required for CATSPER1 stability before intraflagellar transport and/or incorporation of the CatSper complex channel into the flagellar membrane.</text>
</comment>
<dbReference type="GO" id="GO:0097228">
    <property type="term" value="C:sperm principal piece"/>
    <property type="evidence" value="ECO:0007669"/>
    <property type="project" value="TreeGrafter"/>
</dbReference>
<dbReference type="PANTHER" id="PTHR33722:SF1">
    <property type="entry name" value="CATION CHANNEL SPERM-ASSOCIATED AUXILIARY SUBUNIT DELTA"/>
    <property type="match status" value="1"/>
</dbReference>
<evidence type="ECO:0000259" key="22">
    <source>
        <dbReference type="Pfam" id="PF22850"/>
    </source>
</evidence>
<evidence type="ECO:0000259" key="23">
    <source>
        <dbReference type="Pfam" id="PF23747"/>
    </source>
</evidence>
<keyword evidence="7" id="KW-0282">Flagellum</keyword>
<keyword evidence="2" id="KW-0217">Developmental protein</keyword>
<organism evidence="24 25">
    <name type="scientific">Microcebus murinus</name>
    <name type="common">Gray mouse lemur</name>
    <name type="synonym">Lemur murinus</name>
    <dbReference type="NCBI Taxonomy" id="30608"/>
    <lineage>
        <taxon>Eukaryota</taxon>
        <taxon>Metazoa</taxon>
        <taxon>Chordata</taxon>
        <taxon>Craniata</taxon>
        <taxon>Vertebrata</taxon>
        <taxon>Euteleostomi</taxon>
        <taxon>Mammalia</taxon>
        <taxon>Eutheria</taxon>
        <taxon>Euarchontoglires</taxon>
        <taxon>Primates</taxon>
        <taxon>Strepsirrhini</taxon>
        <taxon>Lemuriformes</taxon>
        <taxon>Cheirogaleidae</taxon>
        <taxon>Microcebus</taxon>
    </lineage>
</organism>
<feature type="domain" description="CATSPERD Ig-like" evidence="23">
    <location>
        <begin position="399"/>
        <end position="484"/>
    </location>
</feature>
<keyword evidence="10" id="KW-0969">Cilium</keyword>
<proteinExistence type="inferred from homology"/>
<dbReference type="InterPro" id="IPR053814">
    <property type="entry name" value="CATSPERD/E_C"/>
</dbReference>
<evidence type="ECO:0000256" key="13">
    <source>
        <dbReference type="ARBA" id="ARBA00023180"/>
    </source>
</evidence>
<keyword evidence="6" id="KW-0221">Differentiation</keyword>
<comment type="similarity">
    <text evidence="1">Belongs to the CATSPERD family.</text>
</comment>
<evidence type="ECO:0000256" key="11">
    <source>
        <dbReference type="ARBA" id="ARBA00023136"/>
    </source>
</evidence>
<evidence type="ECO:0000256" key="10">
    <source>
        <dbReference type="ARBA" id="ARBA00023069"/>
    </source>
</evidence>
<keyword evidence="14" id="KW-0966">Cell projection</keyword>
<dbReference type="EMBL" id="ABDC03028080">
    <property type="status" value="NOT_ANNOTATED_CDS"/>
    <property type="molecule type" value="Genomic_DNA"/>
</dbReference>
<evidence type="ECO:0000256" key="18">
    <source>
        <dbReference type="ARBA" id="ARBA00046028"/>
    </source>
</evidence>
<evidence type="ECO:0000256" key="1">
    <source>
        <dbReference type="ARBA" id="ARBA00010246"/>
    </source>
</evidence>
<evidence type="ECO:0000256" key="12">
    <source>
        <dbReference type="ARBA" id="ARBA00023157"/>
    </source>
</evidence>
<evidence type="ECO:0000256" key="14">
    <source>
        <dbReference type="ARBA" id="ARBA00023273"/>
    </source>
</evidence>
<keyword evidence="8" id="KW-0744">Spermatogenesis</keyword>
<dbReference type="GO" id="GO:0036128">
    <property type="term" value="C:CatSper complex"/>
    <property type="evidence" value="ECO:0007669"/>
    <property type="project" value="InterPro"/>
</dbReference>
<evidence type="ECO:0000256" key="15">
    <source>
        <dbReference type="ARBA" id="ARBA00037793"/>
    </source>
</evidence>
<evidence type="ECO:0000256" key="8">
    <source>
        <dbReference type="ARBA" id="ARBA00022871"/>
    </source>
</evidence>
<evidence type="ECO:0000256" key="16">
    <source>
        <dbReference type="ARBA" id="ARBA00040129"/>
    </source>
</evidence>
<evidence type="ECO:0000256" key="17">
    <source>
        <dbReference type="ARBA" id="ARBA00041424"/>
    </source>
</evidence>
<dbReference type="GO" id="GO:0048240">
    <property type="term" value="P:sperm capacitation"/>
    <property type="evidence" value="ECO:0007669"/>
    <property type="project" value="TreeGrafter"/>
</dbReference>
<evidence type="ECO:0000256" key="6">
    <source>
        <dbReference type="ARBA" id="ARBA00022782"/>
    </source>
</evidence>
<keyword evidence="4 19" id="KW-0812">Transmembrane</keyword>
<evidence type="ECO:0000256" key="20">
    <source>
        <dbReference type="SAM" id="SignalP"/>
    </source>
</evidence>
<dbReference type="EMBL" id="ABDC03028077">
    <property type="status" value="NOT_ANNOTATED_CDS"/>
    <property type="molecule type" value="Genomic_DNA"/>
</dbReference>
<reference evidence="24" key="3">
    <citation type="submission" date="2025-09" db="UniProtKB">
        <authorList>
            <consortium name="Ensembl"/>
        </authorList>
    </citation>
    <scope>IDENTIFICATION</scope>
</reference>
<evidence type="ECO:0000313" key="25">
    <source>
        <dbReference type="Proteomes" id="UP000694394"/>
    </source>
</evidence>
<evidence type="ECO:0000256" key="19">
    <source>
        <dbReference type="SAM" id="Phobius"/>
    </source>
</evidence>
<reference evidence="24" key="1">
    <citation type="submission" date="2016-12" db="EMBL/GenBank/DDBJ databases">
        <title>Mouse lemur reference genome and diversity panel.</title>
        <authorList>
            <person name="Harris R."/>
            <person name="Larsen P."/>
            <person name="Liu Y."/>
            <person name="Hughes D.S."/>
            <person name="Murali S."/>
            <person name="Raveendran M."/>
            <person name="Korchina V."/>
            <person name="Wang M."/>
            <person name="Jhangiani S."/>
            <person name="Bandaranaike D."/>
            <person name="Bellair M."/>
            <person name="Blankenburg K."/>
            <person name="Chao H."/>
            <person name="Dahdouli M."/>
            <person name="Dinh H."/>
            <person name="Doddapaneni H."/>
            <person name="English A."/>
            <person name="Firestine M."/>
            <person name="Gnanaolivu R."/>
            <person name="Gross S."/>
            <person name="Hernandez B."/>
            <person name="Javaid M."/>
            <person name="Jayaseelan J."/>
            <person name="Jones J."/>
            <person name="Khan Z."/>
            <person name="Kovar C."/>
            <person name="Kurapati P."/>
            <person name="Le B."/>
            <person name="Lee S."/>
            <person name="Li M."/>
            <person name="Mathew T."/>
            <person name="Narasimhan A."/>
            <person name="Ngo D."/>
            <person name="Nguyen L."/>
            <person name="Okwuonu G."/>
            <person name="Ongeri F."/>
            <person name="Osuji N."/>
            <person name="Pu L.-L."/>
            <person name="Puazo M."/>
            <person name="Quiroz J."/>
            <person name="Raj R."/>
            <person name="Rajbhandari K."/>
            <person name="Reid J.G."/>
            <person name="Santibanez J."/>
            <person name="Sexton D."/>
            <person name="Skinner E."/>
            <person name="Vee V."/>
            <person name="Weissenberger G."/>
            <person name="Wu Y."/>
            <person name="Xin Y."/>
            <person name="Han Y."/>
            <person name="Campbell C."/>
            <person name="Brown A."/>
            <person name="Sullivan B."/>
            <person name="Shelton J."/>
            <person name="Brown S."/>
            <person name="Dudchenko O."/>
            <person name="Machol I."/>
            <person name="Durand N."/>
            <person name="Shamim M."/>
            <person name="Lieberman A."/>
            <person name="Muzny D.M."/>
            <person name="Richards S."/>
            <person name="Yoder A."/>
            <person name="Worley K.C."/>
            <person name="Rogers J."/>
            <person name="Gibbs R.A."/>
        </authorList>
    </citation>
    <scope>NUCLEOTIDE SEQUENCE [LARGE SCALE GENOMIC DNA]</scope>
</reference>
<dbReference type="GO" id="GO:0030317">
    <property type="term" value="P:flagellated sperm motility"/>
    <property type="evidence" value="ECO:0007669"/>
    <property type="project" value="TreeGrafter"/>
</dbReference>
<dbReference type="EMBL" id="ABDC03028078">
    <property type="status" value="NOT_ANNOTATED_CDS"/>
    <property type="molecule type" value="Genomic_DNA"/>
</dbReference>
<feature type="signal peptide" evidence="20">
    <location>
        <begin position="1"/>
        <end position="20"/>
    </location>
</feature>
<evidence type="ECO:0000256" key="7">
    <source>
        <dbReference type="ARBA" id="ARBA00022846"/>
    </source>
</evidence>
<keyword evidence="11 19" id="KW-0472">Membrane</keyword>
<dbReference type="Pfam" id="PF23747">
    <property type="entry name" value="Ig-like_CATSPERD"/>
    <property type="match status" value="1"/>
</dbReference>
<protein>
    <recommendedName>
        <fullName evidence="16">Cation channel sperm-associated auxiliary subunit delta</fullName>
    </recommendedName>
    <alternativeName>
        <fullName evidence="17">Transmembrane protein 146</fullName>
    </alternativeName>
</protein>
<reference evidence="24" key="2">
    <citation type="submission" date="2025-08" db="UniProtKB">
        <authorList>
            <consortium name="Ensembl"/>
        </authorList>
    </citation>
    <scope>IDENTIFICATION</scope>
</reference>
<feature type="transmembrane region" description="Helical" evidence="19">
    <location>
        <begin position="699"/>
        <end position="723"/>
    </location>
</feature>
<keyword evidence="3" id="KW-1003">Cell membrane</keyword>
<evidence type="ECO:0000259" key="21">
    <source>
        <dbReference type="Pfam" id="PF15020"/>
    </source>
</evidence>
<accession>A0A8C5Y2L0</accession>
<evidence type="ECO:0000256" key="3">
    <source>
        <dbReference type="ARBA" id="ARBA00022475"/>
    </source>
</evidence>
<dbReference type="InterPro" id="IPR053813">
    <property type="entry name" value="CATSPERD_beta-prop"/>
</dbReference>
<feature type="domain" description="CATSPERD beta-propeller" evidence="21">
    <location>
        <begin position="43"/>
        <end position="312"/>
    </location>
</feature>
<dbReference type="Proteomes" id="UP000694394">
    <property type="component" value="Chromosome 24"/>
</dbReference>
<evidence type="ECO:0000313" key="24">
    <source>
        <dbReference type="Ensembl" id="ENSMICP00000044683.1"/>
    </source>
</evidence>
<dbReference type="Pfam" id="PF22850">
    <property type="entry name" value="CATSPERD-E_C"/>
    <property type="match status" value="1"/>
</dbReference>
<dbReference type="EMBL" id="ABDC03028081">
    <property type="status" value="NOT_ANNOTATED_CDS"/>
    <property type="molecule type" value="Genomic_DNA"/>
</dbReference>
<evidence type="ECO:0000256" key="5">
    <source>
        <dbReference type="ARBA" id="ARBA00022729"/>
    </source>
</evidence>
<dbReference type="EMBL" id="ABDC03028082">
    <property type="status" value="NOT_ANNOTATED_CDS"/>
    <property type="molecule type" value="Genomic_DNA"/>
</dbReference>
<evidence type="ECO:0000256" key="4">
    <source>
        <dbReference type="ARBA" id="ARBA00022692"/>
    </source>
</evidence>
<name>A0A8C5Y2L0_MICMU</name>
<dbReference type="PANTHER" id="PTHR33722">
    <property type="entry name" value="CATION CHANNEL SPERM-ASSOCIATED PROTEIN SUBUNIT DELTA-RELATED"/>
    <property type="match status" value="1"/>
</dbReference>
<feature type="domain" description="CATSPERD/E C-terminal" evidence="22">
    <location>
        <begin position="514"/>
        <end position="726"/>
    </location>
</feature>
<keyword evidence="13" id="KW-0325">Glycoprotein</keyword>
<dbReference type="Pfam" id="PF15020">
    <property type="entry name" value="Beta-prop_CATSPERD"/>
    <property type="match status" value="1"/>
</dbReference>
<keyword evidence="5 20" id="KW-0732">Signal</keyword>
<feature type="transmembrane region" description="Helical" evidence="19">
    <location>
        <begin position="346"/>
        <end position="367"/>
    </location>
</feature>
<evidence type="ECO:0000256" key="9">
    <source>
        <dbReference type="ARBA" id="ARBA00022989"/>
    </source>
</evidence>
<feature type="transmembrane region" description="Helical" evidence="19">
    <location>
        <begin position="662"/>
        <end position="687"/>
    </location>
</feature>
<keyword evidence="12" id="KW-1015">Disulfide bond</keyword>
<dbReference type="EMBL" id="ABDC03028079">
    <property type="status" value="NOT_ANNOTATED_CDS"/>
    <property type="molecule type" value="Genomic_DNA"/>
</dbReference>
<feature type="chain" id="PRO_5034326637" description="Cation channel sperm-associated auxiliary subunit delta" evidence="20">
    <location>
        <begin position="21"/>
        <end position="770"/>
    </location>
</feature>
<keyword evidence="25" id="KW-1185">Reference proteome</keyword>
<gene>
    <name evidence="24" type="primary">CATSPERD</name>
</gene>
<dbReference type="AlphaFoldDB" id="A0A8C5Y2L0"/>
<comment type="subcellular location">
    <subcellularLocation>
        <location evidence="15">Cell projection</location>
        <location evidence="15">Cilium</location>
        <location evidence="15">Flagellum membrane</location>
        <topology evidence="15">Single-pass type I membrane protein</topology>
    </subcellularLocation>
</comment>
<keyword evidence="9 19" id="KW-1133">Transmembrane helix</keyword>